<comment type="caution">
    <text evidence="1">The sequence shown here is derived from an EMBL/GenBank/DDBJ whole genome shotgun (WGS) entry which is preliminary data.</text>
</comment>
<dbReference type="EMBL" id="JAAAIN010003998">
    <property type="protein sequence ID" value="KAG0283171.1"/>
    <property type="molecule type" value="Genomic_DNA"/>
</dbReference>
<proteinExistence type="predicted"/>
<reference evidence="1" key="1">
    <citation type="journal article" date="2020" name="Fungal Divers.">
        <title>Resolving the Mortierellaceae phylogeny through synthesis of multi-gene phylogenetics and phylogenomics.</title>
        <authorList>
            <person name="Vandepol N."/>
            <person name="Liber J."/>
            <person name="Desiro A."/>
            <person name="Na H."/>
            <person name="Kennedy M."/>
            <person name="Barry K."/>
            <person name="Grigoriev I.V."/>
            <person name="Miller A.N."/>
            <person name="O'Donnell K."/>
            <person name="Stajich J.E."/>
            <person name="Bonito G."/>
        </authorList>
    </citation>
    <scope>NUCLEOTIDE SEQUENCE</scope>
    <source>
        <strain evidence="1">NVP60</strain>
    </source>
</reference>
<dbReference type="Proteomes" id="UP000823405">
    <property type="component" value="Unassembled WGS sequence"/>
</dbReference>
<dbReference type="Gene3D" id="1.20.1250.20">
    <property type="entry name" value="MFS general substrate transporter like domains"/>
    <property type="match status" value="1"/>
</dbReference>
<gene>
    <name evidence="1" type="ORF">BGZ97_008637</name>
</gene>
<dbReference type="InterPro" id="IPR036259">
    <property type="entry name" value="MFS_trans_sf"/>
</dbReference>
<keyword evidence="2" id="KW-1185">Reference proteome</keyword>
<evidence type="ECO:0008006" key="3">
    <source>
        <dbReference type="Google" id="ProtNLM"/>
    </source>
</evidence>
<dbReference type="OrthoDB" id="5086884at2759"/>
<organism evidence="1 2">
    <name type="scientific">Linnemannia gamsii</name>
    <dbReference type="NCBI Taxonomy" id="64522"/>
    <lineage>
        <taxon>Eukaryota</taxon>
        <taxon>Fungi</taxon>
        <taxon>Fungi incertae sedis</taxon>
        <taxon>Mucoromycota</taxon>
        <taxon>Mortierellomycotina</taxon>
        <taxon>Mortierellomycetes</taxon>
        <taxon>Mortierellales</taxon>
        <taxon>Mortierellaceae</taxon>
        <taxon>Linnemannia</taxon>
    </lineage>
</organism>
<protein>
    <recommendedName>
        <fullName evidence="3">Major facilitator superfamily (MFS) profile domain-containing protein</fullName>
    </recommendedName>
</protein>
<accession>A0A9P6QQZ1</accession>
<name>A0A9P6QQZ1_9FUNG</name>
<dbReference type="AlphaFoldDB" id="A0A9P6QQZ1"/>
<evidence type="ECO:0000313" key="2">
    <source>
        <dbReference type="Proteomes" id="UP000823405"/>
    </source>
</evidence>
<sequence length="62" mass="6799">MTTTPSENCIDDDEVKDRNATTYLKREFNLNKTQIGLVFLAQSIPTLTAPLAGAFSDKHGAK</sequence>
<evidence type="ECO:0000313" key="1">
    <source>
        <dbReference type="EMBL" id="KAG0283171.1"/>
    </source>
</evidence>
<dbReference type="SUPFAM" id="SSF103473">
    <property type="entry name" value="MFS general substrate transporter"/>
    <property type="match status" value="1"/>
</dbReference>